<dbReference type="InterPro" id="IPR036388">
    <property type="entry name" value="WH-like_DNA-bd_sf"/>
</dbReference>
<dbReference type="RefSeq" id="WP_345532872.1">
    <property type="nucleotide sequence ID" value="NZ_BAABLD010000008.1"/>
</dbReference>
<reference evidence="2" key="1">
    <citation type="journal article" date="2019" name="Int. J. Syst. Evol. Microbiol.">
        <title>The Global Catalogue of Microorganisms (GCM) 10K type strain sequencing project: providing services to taxonomists for standard genome sequencing and annotation.</title>
        <authorList>
            <consortium name="The Broad Institute Genomics Platform"/>
            <consortium name="The Broad Institute Genome Sequencing Center for Infectious Disease"/>
            <person name="Wu L."/>
            <person name="Ma J."/>
        </authorList>
    </citation>
    <scope>NUCLEOTIDE SEQUENCE [LARGE SCALE GENOMIC DNA]</scope>
    <source>
        <strain evidence="2">JCM 18715</strain>
    </source>
</reference>
<gene>
    <name evidence="1" type="ORF">GCM10025770_20780</name>
</gene>
<dbReference type="EMBL" id="BAABLD010000008">
    <property type="protein sequence ID" value="GAA5165367.1"/>
    <property type="molecule type" value="Genomic_DNA"/>
</dbReference>
<dbReference type="SUPFAM" id="SSF46785">
    <property type="entry name" value="Winged helix' DNA-binding domain"/>
    <property type="match status" value="1"/>
</dbReference>
<organism evidence="1 2">
    <name type="scientific">Viridibacterium curvum</name>
    <dbReference type="NCBI Taxonomy" id="1101404"/>
    <lineage>
        <taxon>Bacteria</taxon>
        <taxon>Pseudomonadati</taxon>
        <taxon>Pseudomonadota</taxon>
        <taxon>Betaproteobacteria</taxon>
        <taxon>Rhodocyclales</taxon>
        <taxon>Rhodocyclaceae</taxon>
        <taxon>Viridibacterium</taxon>
    </lineage>
</organism>
<name>A0ABP9QPU3_9RHOO</name>
<dbReference type="Proteomes" id="UP001500547">
    <property type="component" value="Unassembled WGS sequence"/>
</dbReference>
<dbReference type="InterPro" id="IPR036390">
    <property type="entry name" value="WH_DNA-bd_sf"/>
</dbReference>
<dbReference type="Gene3D" id="1.10.10.10">
    <property type="entry name" value="Winged helix-like DNA-binding domain superfamily/Winged helix DNA-binding domain"/>
    <property type="match status" value="1"/>
</dbReference>
<evidence type="ECO:0000313" key="1">
    <source>
        <dbReference type="EMBL" id="GAA5165367.1"/>
    </source>
</evidence>
<protein>
    <recommendedName>
        <fullName evidence="3">MarR family transcriptional regulator</fullName>
    </recommendedName>
</protein>
<evidence type="ECO:0000313" key="2">
    <source>
        <dbReference type="Proteomes" id="UP001500547"/>
    </source>
</evidence>
<sequence length="82" mass="8817">MTLTPTCRINDHHALALSLLADKDGLSAAALRKRLDVPMSVLLRVLSELGELALVERRAVGRREGVFLTAKARALLQSGAAQ</sequence>
<accession>A0ABP9QPU3</accession>
<keyword evidence="2" id="KW-1185">Reference proteome</keyword>
<comment type="caution">
    <text evidence="1">The sequence shown here is derived from an EMBL/GenBank/DDBJ whole genome shotgun (WGS) entry which is preliminary data.</text>
</comment>
<proteinExistence type="predicted"/>
<evidence type="ECO:0008006" key="3">
    <source>
        <dbReference type="Google" id="ProtNLM"/>
    </source>
</evidence>